<dbReference type="InterPro" id="IPR036397">
    <property type="entry name" value="RNaseH_sf"/>
</dbReference>
<comment type="caution">
    <text evidence="2">The sequence shown here is derived from an EMBL/GenBank/DDBJ whole genome shotgun (WGS) entry which is preliminary data.</text>
</comment>
<dbReference type="GO" id="GO:0003676">
    <property type="term" value="F:nucleic acid binding"/>
    <property type="evidence" value="ECO:0007669"/>
    <property type="project" value="InterPro"/>
</dbReference>
<evidence type="ECO:0000313" key="3">
    <source>
        <dbReference type="Proteomes" id="UP000597762"/>
    </source>
</evidence>
<accession>A0A812DEI2</accession>
<dbReference type="AlphaFoldDB" id="A0A812DEI2"/>
<dbReference type="Proteomes" id="UP000597762">
    <property type="component" value="Unassembled WGS sequence"/>
</dbReference>
<dbReference type="EMBL" id="CAHIKZ030002955">
    <property type="protein sequence ID" value="CAE1294412.1"/>
    <property type="molecule type" value="Genomic_DNA"/>
</dbReference>
<name>A0A812DEI2_ACAPH</name>
<protein>
    <submittedName>
        <fullName evidence="2">Uncharacterized protein</fullName>
    </submittedName>
</protein>
<feature type="transmembrane region" description="Helical" evidence="1">
    <location>
        <begin position="182"/>
        <end position="206"/>
    </location>
</feature>
<evidence type="ECO:0000313" key="2">
    <source>
        <dbReference type="EMBL" id="CAE1294412.1"/>
    </source>
</evidence>
<keyword evidence="3" id="KW-1185">Reference proteome</keyword>
<dbReference type="OrthoDB" id="9996331at2759"/>
<keyword evidence="1" id="KW-0472">Membrane</keyword>
<keyword evidence="1" id="KW-1133">Transmembrane helix</keyword>
<sequence length="213" mass="24875">MLITNASKESRKIKAAALVNELRHGSVEMPRLFSDEKNVIQVQKSNRQNDSKGDVMLQFFFQKGLRAKADIYQEMLRSVAEPWMDEIASGRPYVFQPVFAPAHKAKTTQTWLLIIVSQHWSPDLWPPSSLDCNPLLLLVGRDRGQVQQARLQQPLLFTIFFLFPYIIFLSSFLFSFPQLLYLFNYLIRFISFFHLCFILILILRFYSRFALSS</sequence>
<feature type="transmembrane region" description="Helical" evidence="1">
    <location>
        <begin position="155"/>
        <end position="176"/>
    </location>
</feature>
<proteinExistence type="predicted"/>
<dbReference type="Gene3D" id="3.30.420.10">
    <property type="entry name" value="Ribonuclease H-like superfamily/Ribonuclease H"/>
    <property type="match status" value="1"/>
</dbReference>
<organism evidence="2 3">
    <name type="scientific">Acanthosepion pharaonis</name>
    <name type="common">Pharaoh cuttlefish</name>
    <name type="synonym">Sepia pharaonis</name>
    <dbReference type="NCBI Taxonomy" id="158019"/>
    <lineage>
        <taxon>Eukaryota</taxon>
        <taxon>Metazoa</taxon>
        <taxon>Spiralia</taxon>
        <taxon>Lophotrochozoa</taxon>
        <taxon>Mollusca</taxon>
        <taxon>Cephalopoda</taxon>
        <taxon>Coleoidea</taxon>
        <taxon>Decapodiformes</taxon>
        <taxon>Sepiida</taxon>
        <taxon>Sepiina</taxon>
        <taxon>Sepiidae</taxon>
        <taxon>Acanthosepion</taxon>
    </lineage>
</organism>
<reference evidence="2" key="1">
    <citation type="submission" date="2021-01" db="EMBL/GenBank/DDBJ databases">
        <authorList>
            <person name="Li R."/>
            <person name="Bekaert M."/>
        </authorList>
    </citation>
    <scope>NUCLEOTIDE SEQUENCE</scope>
    <source>
        <strain evidence="2">Farmed</strain>
    </source>
</reference>
<keyword evidence="1" id="KW-0812">Transmembrane</keyword>
<gene>
    <name evidence="2" type="ORF">SPHA_50372</name>
</gene>
<evidence type="ECO:0000256" key="1">
    <source>
        <dbReference type="SAM" id="Phobius"/>
    </source>
</evidence>